<dbReference type="NCBIfam" id="TIGR00125">
    <property type="entry name" value="cyt_tran_rel"/>
    <property type="match status" value="1"/>
</dbReference>
<dbReference type="NCBIfam" id="TIGR00482">
    <property type="entry name" value="nicotinate (nicotinamide) nucleotide adenylyltransferase"/>
    <property type="match status" value="1"/>
</dbReference>
<evidence type="ECO:0000256" key="5">
    <source>
        <dbReference type="ARBA" id="ARBA00022695"/>
    </source>
</evidence>
<evidence type="ECO:0000256" key="9">
    <source>
        <dbReference type="ARBA" id="ARBA00048721"/>
    </source>
</evidence>
<dbReference type="EC" id="2.7.7.18" evidence="10"/>
<dbReference type="CDD" id="cd02165">
    <property type="entry name" value="NMNAT"/>
    <property type="match status" value="1"/>
</dbReference>
<comment type="caution">
    <text evidence="12">The sequence shown here is derived from an EMBL/GenBank/DDBJ whole genome shotgun (WGS) entry which is preliminary data.</text>
</comment>
<evidence type="ECO:0000313" key="12">
    <source>
        <dbReference type="EMBL" id="HGK28722.1"/>
    </source>
</evidence>
<dbReference type="InterPro" id="IPR004821">
    <property type="entry name" value="Cyt_trans-like"/>
</dbReference>
<dbReference type="GO" id="GO:0004515">
    <property type="term" value="F:nicotinate-nucleotide adenylyltransferase activity"/>
    <property type="evidence" value="ECO:0007669"/>
    <property type="project" value="UniProtKB-UniRule"/>
</dbReference>
<evidence type="ECO:0000256" key="1">
    <source>
        <dbReference type="ARBA" id="ARBA00002324"/>
    </source>
</evidence>
<evidence type="ECO:0000256" key="8">
    <source>
        <dbReference type="ARBA" id="ARBA00023027"/>
    </source>
</evidence>
<dbReference type="PANTHER" id="PTHR39321:SF3">
    <property type="entry name" value="PHOSPHOPANTETHEINE ADENYLYLTRANSFERASE"/>
    <property type="match status" value="1"/>
</dbReference>
<dbReference type="AlphaFoldDB" id="A0A7C4GHV2"/>
<dbReference type="GO" id="GO:0009435">
    <property type="term" value="P:NAD+ biosynthetic process"/>
    <property type="evidence" value="ECO:0007669"/>
    <property type="project" value="UniProtKB-UniRule"/>
</dbReference>
<keyword evidence="8 10" id="KW-0520">NAD</keyword>
<accession>A0A7C4GHV2</accession>
<dbReference type="SUPFAM" id="SSF52374">
    <property type="entry name" value="Nucleotidylyl transferase"/>
    <property type="match status" value="1"/>
</dbReference>
<evidence type="ECO:0000259" key="11">
    <source>
        <dbReference type="Pfam" id="PF01467"/>
    </source>
</evidence>
<keyword evidence="7 10" id="KW-0067">ATP-binding</keyword>
<keyword evidence="4 10" id="KW-0808">Transferase</keyword>
<dbReference type="InterPro" id="IPR014729">
    <property type="entry name" value="Rossmann-like_a/b/a_fold"/>
</dbReference>
<proteinExistence type="inferred from homology"/>
<reference evidence="12" key="1">
    <citation type="journal article" date="2020" name="mSystems">
        <title>Genome- and Community-Level Interaction Insights into Carbon Utilization and Element Cycling Functions of Hydrothermarchaeota in Hydrothermal Sediment.</title>
        <authorList>
            <person name="Zhou Z."/>
            <person name="Liu Y."/>
            <person name="Xu W."/>
            <person name="Pan J."/>
            <person name="Luo Z.H."/>
            <person name="Li M."/>
        </authorList>
    </citation>
    <scope>NUCLEOTIDE SEQUENCE [LARGE SCALE GENOMIC DNA]</scope>
    <source>
        <strain evidence="12">SpSt-488</strain>
    </source>
</reference>
<gene>
    <name evidence="10 12" type="primary">nadD</name>
    <name evidence="12" type="ORF">ENS41_07190</name>
</gene>
<feature type="domain" description="Cytidyltransferase-like" evidence="11">
    <location>
        <begin position="5"/>
        <end position="145"/>
    </location>
</feature>
<sequence>MRIGVFGGSFNPIHLGHLLVADDVLRQLRLDRMLFVPAAVPPHRPDVLVSFEDRLHMVRLALTGSKTAEASAIEGGRQGPSYTVRTLEMLRQRCAGDTLFLVLGADQYAAIHTWQEPDRLARLARIVVISRPGVPRPPLFSGHLPQRVRFLDVVPVDIAAATIRRRASAGRSIRCLVPSAVGVYIRRRRLYHSLTRRSLSGHLMIRSQTTARA</sequence>
<keyword evidence="3 10" id="KW-0662">Pyridine nucleotide biosynthesis</keyword>
<evidence type="ECO:0000256" key="4">
    <source>
        <dbReference type="ARBA" id="ARBA00022679"/>
    </source>
</evidence>
<name>A0A7C4GHV2_UNCW3</name>
<evidence type="ECO:0000256" key="6">
    <source>
        <dbReference type="ARBA" id="ARBA00022741"/>
    </source>
</evidence>
<dbReference type="GO" id="GO:0005524">
    <property type="term" value="F:ATP binding"/>
    <property type="evidence" value="ECO:0007669"/>
    <property type="project" value="UniProtKB-KW"/>
</dbReference>
<dbReference type="Pfam" id="PF01467">
    <property type="entry name" value="CTP_transf_like"/>
    <property type="match status" value="1"/>
</dbReference>
<keyword evidence="6 10" id="KW-0547">Nucleotide-binding</keyword>
<dbReference type="UniPathway" id="UPA00253">
    <property type="reaction ID" value="UER00332"/>
</dbReference>
<comment type="similarity">
    <text evidence="10">Belongs to the NadD family.</text>
</comment>
<evidence type="ECO:0000256" key="7">
    <source>
        <dbReference type="ARBA" id="ARBA00022840"/>
    </source>
</evidence>
<evidence type="ECO:0000256" key="10">
    <source>
        <dbReference type="HAMAP-Rule" id="MF_00244"/>
    </source>
</evidence>
<evidence type="ECO:0000256" key="2">
    <source>
        <dbReference type="ARBA" id="ARBA00005019"/>
    </source>
</evidence>
<dbReference type="EMBL" id="DSUT01000150">
    <property type="protein sequence ID" value="HGK28722.1"/>
    <property type="molecule type" value="Genomic_DNA"/>
</dbReference>
<dbReference type="Gene3D" id="3.40.50.620">
    <property type="entry name" value="HUPs"/>
    <property type="match status" value="1"/>
</dbReference>
<organism evidence="12">
    <name type="scientific">candidate division WOR-3 bacterium</name>
    <dbReference type="NCBI Taxonomy" id="2052148"/>
    <lineage>
        <taxon>Bacteria</taxon>
        <taxon>Bacteria division WOR-3</taxon>
    </lineage>
</organism>
<protein>
    <recommendedName>
        <fullName evidence="10">Probable nicotinate-nucleotide adenylyltransferase</fullName>
        <ecNumber evidence="10">2.7.7.18</ecNumber>
    </recommendedName>
    <alternativeName>
        <fullName evidence="10">Deamido-NAD(+) diphosphorylase</fullName>
    </alternativeName>
    <alternativeName>
        <fullName evidence="10">Deamido-NAD(+) pyrophosphorylase</fullName>
    </alternativeName>
    <alternativeName>
        <fullName evidence="10">Nicotinate mononucleotide adenylyltransferase</fullName>
        <shortName evidence="10">NaMN adenylyltransferase</shortName>
    </alternativeName>
</protein>
<dbReference type="PANTHER" id="PTHR39321">
    <property type="entry name" value="NICOTINATE-NUCLEOTIDE ADENYLYLTRANSFERASE-RELATED"/>
    <property type="match status" value="1"/>
</dbReference>
<dbReference type="InterPro" id="IPR005248">
    <property type="entry name" value="NadD/NMNAT"/>
</dbReference>
<comment type="pathway">
    <text evidence="2 10">Cofactor biosynthesis; NAD(+) biosynthesis; deamido-NAD(+) from nicotinate D-ribonucleotide: step 1/1.</text>
</comment>
<comment type="catalytic activity">
    <reaction evidence="9 10">
        <text>nicotinate beta-D-ribonucleotide + ATP + H(+) = deamido-NAD(+) + diphosphate</text>
        <dbReference type="Rhea" id="RHEA:22860"/>
        <dbReference type="ChEBI" id="CHEBI:15378"/>
        <dbReference type="ChEBI" id="CHEBI:30616"/>
        <dbReference type="ChEBI" id="CHEBI:33019"/>
        <dbReference type="ChEBI" id="CHEBI:57502"/>
        <dbReference type="ChEBI" id="CHEBI:58437"/>
        <dbReference type="EC" id="2.7.7.18"/>
    </reaction>
</comment>
<dbReference type="HAMAP" id="MF_00244">
    <property type="entry name" value="NaMN_adenylyltr"/>
    <property type="match status" value="1"/>
</dbReference>
<keyword evidence="5 10" id="KW-0548">Nucleotidyltransferase</keyword>
<comment type="function">
    <text evidence="1 10">Catalyzes the reversible adenylation of nicotinate mononucleotide (NaMN) to nicotinic acid adenine dinucleotide (NaAD).</text>
</comment>
<dbReference type="NCBIfam" id="NF000840">
    <property type="entry name" value="PRK00071.1-3"/>
    <property type="match status" value="1"/>
</dbReference>
<evidence type="ECO:0000256" key="3">
    <source>
        <dbReference type="ARBA" id="ARBA00022642"/>
    </source>
</evidence>